<keyword evidence="4 7" id="KW-0408">Iron</keyword>
<dbReference type="InterPro" id="IPR042128">
    <property type="entry name" value="NuoE_dom"/>
</dbReference>
<comment type="cofactor">
    <cofactor evidence="6">
        <name>[2Fe-2S] cluster</name>
        <dbReference type="ChEBI" id="CHEBI:190135"/>
    </cofactor>
</comment>
<dbReference type="EMBL" id="FOXR01000002">
    <property type="protein sequence ID" value="SFP70448.1"/>
    <property type="molecule type" value="Genomic_DNA"/>
</dbReference>
<dbReference type="Gene3D" id="3.40.30.10">
    <property type="entry name" value="Glutaredoxin"/>
    <property type="match status" value="1"/>
</dbReference>
<dbReference type="PIRSF" id="PIRSF000216">
    <property type="entry name" value="NADH_DH_24kDa"/>
    <property type="match status" value="1"/>
</dbReference>
<dbReference type="RefSeq" id="WP_025747005.1">
    <property type="nucleotide sequence ID" value="NZ_FOXR01000002.1"/>
</dbReference>
<reference evidence="8 9" key="1">
    <citation type="submission" date="2016-10" db="EMBL/GenBank/DDBJ databases">
        <authorList>
            <person name="de Groot N.N."/>
        </authorList>
    </citation>
    <scope>NUCLEOTIDE SEQUENCE [LARGE SCALE GENOMIC DNA]</scope>
    <source>
        <strain evidence="8 9">DSM 20678</strain>
    </source>
</reference>
<comment type="similarity">
    <text evidence="1">Belongs to the complex I 24 kDa subunit family.</text>
</comment>
<dbReference type="InterPro" id="IPR028431">
    <property type="entry name" value="NADP_DH_HndA-like"/>
</dbReference>
<dbReference type="InterPro" id="IPR002023">
    <property type="entry name" value="NuoE-like"/>
</dbReference>
<dbReference type="Pfam" id="PF01257">
    <property type="entry name" value="2Fe-2S_thioredx"/>
    <property type="match status" value="1"/>
</dbReference>
<evidence type="ECO:0000256" key="1">
    <source>
        <dbReference type="ARBA" id="ARBA00010643"/>
    </source>
</evidence>
<dbReference type="CDD" id="cd03064">
    <property type="entry name" value="TRX_Fd_NuoE"/>
    <property type="match status" value="1"/>
</dbReference>
<evidence type="ECO:0000256" key="6">
    <source>
        <dbReference type="ARBA" id="ARBA00034078"/>
    </source>
</evidence>
<dbReference type="InterPro" id="IPR036249">
    <property type="entry name" value="Thioredoxin-like_sf"/>
</dbReference>
<dbReference type="InterPro" id="IPR041921">
    <property type="entry name" value="NuoE_N"/>
</dbReference>
<dbReference type="PANTHER" id="PTHR43342">
    <property type="entry name" value="NADH-QUINONE OXIDOREDUCTASE, E SUBUNIT"/>
    <property type="match status" value="1"/>
</dbReference>
<keyword evidence="5 7" id="KW-0411">Iron-sulfur</keyword>
<dbReference type="OrthoDB" id="9807941at2"/>
<feature type="binding site" evidence="7">
    <location>
        <position position="91"/>
    </location>
    <ligand>
        <name>[2Fe-2S] cluster</name>
        <dbReference type="ChEBI" id="CHEBI:190135"/>
    </ligand>
</feature>
<dbReference type="NCBIfam" id="NF005722">
    <property type="entry name" value="PRK07539.1-2"/>
    <property type="match status" value="1"/>
</dbReference>
<dbReference type="Gene3D" id="1.10.10.1590">
    <property type="entry name" value="NADH-quinone oxidoreductase subunit E"/>
    <property type="match status" value="1"/>
</dbReference>
<dbReference type="NCBIfam" id="TIGR01958">
    <property type="entry name" value="nuoE_fam"/>
    <property type="match status" value="1"/>
</dbReference>
<evidence type="ECO:0000256" key="3">
    <source>
        <dbReference type="ARBA" id="ARBA00022723"/>
    </source>
</evidence>
<dbReference type="Proteomes" id="UP000198577">
    <property type="component" value="Unassembled WGS sequence"/>
</dbReference>
<feature type="binding site" evidence="7">
    <location>
        <position position="86"/>
    </location>
    <ligand>
        <name>[2Fe-2S] cluster</name>
        <dbReference type="ChEBI" id="CHEBI:190135"/>
    </ligand>
</feature>
<evidence type="ECO:0000256" key="4">
    <source>
        <dbReference type="ARBA" id="ARBA00023004"/>
    </source>
</evidence>
<name>A0A1I5SIB5_9FIRM</name>
<keyword evidence="9" id="KW-1185">Reference proteome</keyword>
<keyword evidence="2 7" id="KW-0001">2Fe-2S</keyword>
<sequence length="162" mass="18079">MAVSVLTENKEKFEEFKKVIEEYKGKEGPLMPILQKAQEIFGCLSLDVQNYIAEELNIPITDVYGVATFYAQFTLKPKGKYKIGVCLGTACYVKGSQKVLDKLQEILNIKVGDTTDDGKFTLEATRCLGACGLAPVMMINDHVYGRLKPEDVEGIIAKYRDE</sequence>
<dbReference type="GO" id="GO:0051537">
    <property type="term" value="F:2 iron, 2 sulfur cluster binding"/>
    <property type="evidence" value="ECO:0007669"/>
    <property type="project" value="UniProtKB-KW"/>
</dbReference>
<organism evidence="8 9">
    <name type="scientific">Caldicoprobacter faecalis</name>
    <dbReference type="NCBI Taxonomy" id="937334"/>
    <lineage>
        <taxon>Bacteria</taxon>
        <taxon>Bacillati</taxon>
        <taxon>Bacillota</taxon>
        <taxon>Clostridia</taxon>
        <taxon>Caldicoprobacterales</taxon>
        <taxon>Caldicoprobacteraceae</taxon>
        <taxon>Caldicoprobacter</taxon>
    </lineage>
</organism>
<gene>
    <name evidence="8" type="ORF">SAMN05444406_102146</name>
</gene>
<dbReference type="GO" id="GO:0016491">
    <property type="term" value="F:oxidoreductase activity"/>
    <property type="evidence" value="ECO:0007669"/>
    <property type="project" value="InterPro"/>
</dbReference>
<dbReference type="AlphaFoldDB" id="A0A1I5SIB5"/>
<evidence type="ECO:0000313" key="8">
    <source>
        <dbReference type="EMBL" id="SFP70448.1"/>
    </source>
</evidence>
<dbReference type="STRING" id="937334.SAMN05444406_102146"/>
<dbReference type="GO" id="GO:0046872">
    <property type="term" value="F:metal ion binding"/>
    <property type="evidence" value="ECO:0007669"/>
    <property type="project" value="UniProtKB-KW"/>
</dbReference>
<feature type="binding site" evidence="7">
    <location>
        <position position="127"/>
    </location>
    <ligand>
        <name>[2Fe-2S] cluster</name>
        <dbReference type="ChEBI" id="CHEBI:190135"/>
    </ligand>
</feature>
<feature type="binding site" evidence="7">
    <location>
        <position position="131"/>
    </location>
    <ligand>
        <name>[2Fe-2S] cluster</name>
        <dbReference type="ChEBI" id="CHEBI:190135"/>
    </ligand>
</feature>
<dbReference type="PROSITE" id="PS01099">
    <property type="entry name" value="COMPLEX1_24K"/>
    <property type="match status" value="1"/>
</dbReference>
<evidence type="ECO:0000256" key="5">
    <source>
        <dbReference type="ARBA" id="ARBA00023014"/>
    </source>
</evidence>
<dbReference type="SUPFAM" id="SSF52833">
    <property type="entry name" value="Thioredoxin-like"/>
    <property type="match status" value="1"/>
</dbReference>
<proteinExistence type="inferred from homology"/>
<accession>A0A1I5SIB5</accession>
<evidence type="ECO:0000313" key="9">
    <source>
        <dbReference type="Proteomes" id="UP000198577"/>
    </source>
</evidence>
<dbReference type="PANTHER" id="PTHR43342:SF2">
    <property type="entry name" value="POTENTIAL NAD-REDUCING HYDROGENASE SUBUNIT"/>
    <property type="match status" value="1"/>
</dbReference>
<keyword evidence="3 7" id="KW-0479">Metal-binding</keyword>
<evidence type="ECO:0000256" key="2">
    <source>
        <dbReference type="ARBA" id="ARBA00022714"/>
    </source>
</evidence>
<dbReference type="FunFam" id="3.40.30.10:FF:000015">
    <property type="entry name" value="NADH-quinone oxidoreductase subunit E"/>
    <property type="match status" value="1"/>
</dbReference>
<evidence type="ECO:0000256" key="7">
    <source>
        <dbReference type="PIRSR" id="PIRSR000216-1"/>
    </source>
</evidence>
<comment type="cofactor">
    <cofactor evidence="7">
        <name>[2Fe-2S] cluster</name>
        <dbReference type="ChEBI" id="CHEBI:190135"/>
    </cofactor>
    <text evidence="7">Binds 1 [2Fe-2S] cluster.</text>
</comment>
<protein>
    <submittedName>
        <fullName evidence="8">NADP-reducing hydrogenase subunit HndA</fullName>
    </submittedName>
</protein>